<dbReference type="SUPFAM" id="SSF54928">
    <property type="entry name" value="RNA-binding domain, RBD"/>
    <property type="match status" value="2"/>
</dbReference>
<keyword evidence="2" id="KW-0150">Chloroplast</keyword>
<protein>
    <recommendedName>
        <fullName evidence="10">RRM domain-containing protein</fullName>
    </recommendedName>
</protein>
<evidence type="ECO:0000256" key="2">
    <source>
        <dbReference type="ARBA" id="ARBA00022528"/>
    </source>
</evidence>
<keyword evidence="4" id="KW-0507">mRNA processing</keyword>
<reference evidence="11 12" key="1">
    <citation type="journal article" date="2021" name="Commun. Biol.">
        <title>The genome of Shorea leprosula (Dipterocarpaceae) highlights the ecological relevance of drought in aseasonal tropical rainforests.</title>
        <authorList>
            <person name="Ng K.K.S."/>
            <person name="Kobayashi M.J."/>
            <person name="Fawcett J.A."/>
            <person name="Hatakeyama M."/>
            <person name="Paape T."/>
            <person name="Ng C.H."/>
            <person name="Ang C.C."/>
            <person name="Tnah L.H."/>
            <person name="Lee C.T."/>
            <person name="Nishiyama T."/>
            <person name="Sese J."/>
            <person name="O'Brien M.J."/>
            <person name="Copetti D."/>
            <person name="Mohd Noor M.I."/>
            <person name="Ong R.C."/>
            <person name="Putra M."/>
            <person name="Sireger I.Z."/>
            <person name="Indrioko S."/>
            <person name="Kosugi Y."/>
            <person name="Izuno A."/>
            <person name="Isagi Y."/>
            <person name="Lee S.L."/>
            <person name="Shimizu K.K."/>
        </authorList>
    </citation>
    <scope>NUCLEOTIDE SEQUENCE [LARGE SCALE GENOMIC DNA]</scope>
    <source>
        <strain evidence="11">214</strain>
    </source>
</reference>
<name>A0AAV5L4H8_9ROSI</name>
<keyword evidence="5" id="KW-0677">Repeat</keyword>
<evidence type="ECO:0000256" key="7">
    <source>
        <dbReference type="ARBA" id="ARBA00023274"/>
    </source>
</evidence>
<dbReference type="SMART" id="SM00360">
    <property type="entry name" value="RRM"/>
    <property type="match status" value="2"/>
</dbReference>
<dbReference type="GO" id="GO:1901259">
    <property type="term" value="P:chloroplast rRNA processing"/>
    <property type="evidence" value="ECO:0007669"/>
    <property type="project" value="TreeGrafter"/>
</dbReference>
<feature type="region of interest" description="Disordered" evidence="9">
    <location>
        <begin position="302"/>
        <end position="330"/>
    </location>
</feature>
<dbReference type="Proteomes" id="UP001054252">
    <property type="component" value="Unassembled WGS sequence"/>
</dbReference>
<gene>
    <name evidence="11" type="ORF">SLEP1_g40599</name>
</gene>
<dbReference type="EMBL" id="BPVZ01000093">
    <property type="protein sequence ID" value="GKV31950.1"/>
    <property type="molecule type" value="Genomic_DNA"/>
</dbReference>
<keyword evidence="12" id="KW-1185">Reference proteome</keyword>
<dbReference type="InterPro" id="IPR012677">
    <property type="entry name" value="Nucleotide-bd_a/b_plait_sf"/>
</dbReference>
<accession>A0AAV5L4H8</accession>
<evidence type="ECO:0000256" key="3">
    <source>
        <dbReference type="ARBA" id="ARBA00022640"/>
    </source>
</evidence>
<evidence type="ECO:0000256" key="4">
    <source>
        <dbReference type="ARBA" id="ARBA00022664"/>
    </source>
</evidence>
<evidence type="ECO:0000313" key="12">
    <source>
        <dbReference type="Proteomes" id="UP001054252"/>
    </source>
</evidence>
<dbReference type="InterPro" id="IPR050502">
    <property type="entry name" value="Euk_RNA-bind_prot"/>
</dbReference>
<evidence type="ECO:0000256" key="8">
    <source>
        <dbReference type="PROSITE-ProRule" id="PRU00176"/>
    </source>
</evidence>
<dbReference type="InterPro" id="IPR000504">
    <property type="entry name" value="RRM_dom"/>
</dbReference>
<feature type="domain" description="RRM" evidence="10">
    <location>
        <begin position="225"/>
        <end position="303"/>
    </location>
</feature>
<dbReference type="PANTHER" id="PTHR48025:SF11">
    <property type="entry name" value="RNA-BINDING PROTEIN CP33, CHLOROPLASTIC"/>
    <property type="match status" value="1"/>
</dbReference>
<dbReference type="InterPro" id="IPR035979">
    <property type="entry name" value="RBD_domain_sf"/>
</dbReference>
<evidence type="ECO:0000256" key="1">
    <source>
        <dbReference type="ARBA" id="ARBA00004229"/>
    </source>
</evidence>
<proteinExistence type="predicted"/>
<evidence type="ECO:0000313" key="11">
    <source>
        <dbReference type="EMBL" id="GKV31950.1"/>
    </source>
</evidence>
<dbReference type="PANTHER" id="PTHR48025">
    <property type="entry name" value="OS02G0815200 PROTEIN"/>
    <property type="match status" value="1"/>
</dbReference>
<comment type="caution">
    <text evidence="11">The sequence shown here is derived from an EMBL/GenBank/DDBJ whole genome shotgun (WGS) entry which is preliminary data.</text>
</comment>
<dbReference type="GO" id="GO:0006397">
    <property type="term" value="P:mRNA processing"/>
    <property type="evidence" value="ECO:0007669"/>
    <property type="project" value="UniProtKB-KW"/>
</dbReference>
<dbReference type="CDD" id="cd21609">
    <property type="entry name" value="RRM1_PSRP2_like"/>
    <property type="match status" value="1"/>
</dbReference>
<dbReference type="AlphaFoldDB" id="A0AAV5L4H8"/>
<evidence type="ECO:0000256" key="5">
    <source>
        <dbReference type="ARBA" id="ARBA00022737"/>
    </source>
</evidence>
<dbReference type="GO" id="GO:0009535">
    <property type="term" value="C:chloroplast thylakoid membrane"/>
    <property type="evidence" value="ECO:0007669"/>
    <property type="project" value="TreeGrafter"/>
</dbReference>
<keyword evidence="3" id="KW-0934">Plastid</keyword>
<dbReference type="InterPro" id="IPR048289">
    <property type="entry name" value="RRM2_NsCP33-like"/>
</dbReference>
<dbReference type="Gene3D" id="3.30.70.330">
    <property type="match status" value="2"/>
</dbReference>
<sequence length="330" mass="36228">MSASSLSVAATAGASSPLCNNKLSPLFSLLLHPTTQFRSKPKWSLKPLRLKTQHSNPLPFSLNFSSSSRPSCFSSFFDSVQLAEEEESTEEEEEYPESEGFEESEQEEEEEQKAPQSGRDKGRLYVGNLPFSMTSSELTEIFGEAGRVVSAEIVYDRITDRSRGFAFVSMGSVEEAQEAIRLFDGSQIGGRTVKVNFPEVPRGGEREVMGPKIGRGYKGFVDSPYKIYAGNLGWGVTSQDLRDAFVDQQGLLTAKVIYERGTGRSRGFGFVSFETAGDVEAAITAMNEVELEGRPLRLNVAAATRTPPPKVERKTENSLENSELFTSPTA</sequence>
<feature type="compositionally biased region" description="Polar residues" evidence="9">
    <location>
        <begin position="318"/>
        <end position="330"/>
    </location>
</feature>
<dbReference type="GO" id="GO:0003729">
    <property type="term" value="F:mRNA binding"/>
    <property type="evidence" value="ECO:0007669"/>
    <property type="project" value="TreeGrafter"/>
</dbReference>
<dbReference type="CDD" id="cd21608">
    <property type="entry name" value="RRM2_NsCP33_like"/>
    <property type="match status" value="1"/>
</dbReference>
<dbReference type="GO" id="GO:1990904">
    <property type="term" value="C:ribonucleoprotein complex"/>
    <property type="evidence" value="ECO:0007669"/>
    <property type="project" value="UniProtKB-KW"/>
</dbReference>
<evidence type="ECO:0000259" key="10">
    <source>
        <dbReference type="PROSITE" id="PS50102"/>
    </source>
</evidence>
<comment type="subcellular location">
    <subcellularLocation>
        <location evidence="1">Plastid</location>
        <location evidence="1">Chloroplast</location>
    </subcellularLocation>
</comment>
<feature type="region of interest" description="Disordered" evidence="9">
    <location>
        <begin position="83"/>
        <end position="121"/>
    </location>
</feature>
<evidence type="ECO:0000256" key="6">
    <source>
        <dbReference type="ARBA" id="ARBA00022884"/>
    </source>
</evidence>
<dbReference type="Pfam" id="PF00076">
    <property type="entry name" value="RRM_1"/>
    <property type="match status" value="2"/>
</dbReference>
<dbReference type="PROSITE" id="PS50102">
    <property type="entry name" value="RRM"/>
    <property type="match status" value="2"/>
</dbReference>
<organism evidence="11 12">
    <name type="scientific">Rubroshorea leprosula</name>
    <dbReference type="NCBI Taxonomy" id="152421"/>
    <lineage>
        <taxon>Eukaryota</taxon>
        <taxon>Viridiplantae</taxon>
        <taxon>Streptophyta</taxon>
        <taxon>Embryophyta</taxon>
        <taxon>Tracheophyta</taxon>
        <taxon>Spermatophyta</taxon>
        <taxon>Magnoliopsida</taxon>
        <taxon>eudicotyledons</taxon>
        <taxon>Gunneridae</taxon>
        <taxon>Pentapetalae</taxon>
        <taxon>rosids</taxon>
        <taxon>malvids</taxon>
        <taxon>Malvales</taxon>
        <taxon>Dipterocarpaceae</taxon>
        <taxon>Rubroshorea</taxon>
    </lineage>
</organism>
<keyword evidence="7" id="KW-0687">Ribonucleoprotein</keyword>
<feature type="domain" description="RRM" evidence="10">
    <location>
        <begin position="122"/>
        <end position="200"/>
    </location>
</feature>
<keyword evidence="6 8" id="KW-0694">RNA-binding</keyword>
<evidence type="ECO:0000256" key="9">
    <source>
        <dbReference type="SAM" id="MobiDB-lite"/>
    </source>
</evidence>
<feature type="compositionally biased region" description="Acidic residues" evidence="9">
    <location>
        <begin position="83"/>
        <end position="111"/>
    </location>
</feature>